<name>A0A2G2ZWY0_CAPAN</name>
<comment type="caution">
    <text evidence="1">The sequence shown here is derived from an EMBL/GenBank/DDBJ whole genome shotgun (WGS) entry which is preliminary data.</text>
</comment>
<reference evidence="1 2" key="2">
    <citation type="journal article" date="2017" name="Genome Biol.">
        <title>New reference genome sequences of hot pepper reveal the massive evolution of plant disease-resistance genes by retroduplication.</title>
        <authorList>
            <person name="Kim S."/>
            <person name="Park J."/>
            <person name="Yeom S.I."/>
            <person name="Kim Y.M."/>
            <person name="Seo E."/>
            <person name="Kim K.T."/>
            <person name="Kim M.S."/>
            <person name="Lee J.M."/>
            <person name="Cheong K."/>
            <person name="Shin H.S."/>
            <person name="Kim S.B."/>
            <person name="Han K."/>
            <person name="Lee J."/>
            <person name="Park M."/>
            <person name="Lee H.A."/>
            <person name="Lee H.Y."/>
            <person name="Lee Y."/>
            <person name="Oh S."/>
            <person name="Lee J.H."/>
            <person name="Choi E."/>
            <person name="Choi E."/>
            <person name="Lee S.E."/>
            <person name="Jeon J."/>
            <person name="Kim H."/>
            <person name="Choi G."/>
            <person name="Song H."/>
            <person name="Lee J."/>
            <person name="Lee S.C."/>
            <person name="Kwon J.K."/>
            <person name="Lee H.Y."/>
            <person name="Koo N."/>
            <person name="Hong Y."/>
            <person name="Kim R.W."/>
            <person name="Kang W.H."/>
            <person name="Huh J.H."/>
            <person name="Kang B.C."/>
            <person name="Yang T.J."/>
            <person name="Lee Y.H."/>
            <person name="Bennetzen J.L."/>
            <person name="Choi D."/>
        </authorList>
    </citation>
    <scope>NUCLEOTIDE SEQUENCE [LARGE SCALE GENOMIC DNA]</scope>
    <source>
        <strain evidence="2">cv. CM334</strain>
    </source>
</reference>
<dbReference type="Gramene" id="PHT86456">
    <property type="protein sequence ID" value="PHT86456"/>
    <property type="gene ID" value="T459_08562"/>
</dbReference>
<evidence type="ECO:0000313" key="2">
    <source>
        <dbReference type="Proteomes" id="UP000222542"/>
    </source>
</evidence>
<dbReference type="STRING" id="4072.A0A2G2ZWY0"/>
<reference evidence="1 2" key="1">
    <citation type="journal article" date="2014" name="Nat. Genet.">
        <title>Genome sequence of the hot pepper provides insights into the evolution of pungency in Capsicum species.</title>
        <authorList>
            <person name="Kim S."/>
            <person name="Park M."/>
            <person name="Yeom S.I."/>
            <person name="Kim Y.M."/>
            <person name="Lee J.M."/>
            <person name="Lee H.A."/>
            <person name="Seo E."/>
            <person name="Choi J."/>
            <person name="Cheong K."/>
            <person name="Kim K.T."/>
            <person name="Jung K."/>
            <person name="Lee G.W."/>
            <person name="Oh S.K."/>
            <person name="Bae C."/>
            <person name="Kim S.B."/>
            <person name="Lee H.Y."/>
            <person name="Kim S.Y."/>
            <person name="Kim M.S."/>
            <person name="Kang B.C."/>
            <person name="Jo Y.D."/>
            <person name="Yang H.B."/>
            <person name="Jeong H.J."/>
            <person name="Kang W.H."/>
            <person name="Kwon J.K."/>
            <person name="Shin C."/>
            <person name="Lim J.Y."/>
            <person name="Park J.H."/>
            <person name="Huh J.H."/>
            <person name="Kim J.S."/>
            <person name="Kim B.D."/>
            <person name="Cohen O."/>
            <person name="Paran I."/>
            <person name="Suh M.C."/>
            <person name="Lee S.B."/>
            <person name="Kim Y.K."/>
            <person name="Shin Y."/>
            <person name="Noh S.J."/>
            <person name="Park J."/>
            <person name="Seo Y.S."/>
            <person name="Kwon S.Y."/>
            <person name="Kim H.A."/>
            <person name="Park J.M."/>
            <person name="Kim H.J."/>
            <person name="Choi S.B."/>
            <person name="Bosland P.W."/>
            <person name="Reeves G."/>
            <person name="Jo S.H."/>
            <person name="Lee B.W."/>
            <person name="Cho H.T."/>
            <person name="Choi H.S."/>
            <person name="Lee M.S."/>
            <person name="Yu Y."/>
            <person name="Do Choi Y."/>
            <person name="Park B.S."/>
            <person name="van Deynze A."/>
            <person name="Ashrafi H."/>
            <person name="Hill T."/>
            <person name="Kim W.T."/>
            <person name="Pai H.S."/>
            <person name="Ahn H.K."/>
            <person name="Yeam I."/>
            <person name="Giovannoni J.J."/>
            <person name="Rose J.K."/>
            <person name="Sorensen I."/>
            <person name="Lee S.J."/>
            <person name="Kim R.W."/>
            <person name="Choi I.Y."/>
            <person name="Choi B.S."/>
            <person name="Lim J.S."/>
            <person name="Lee Y.H."/>
            <person name="Choi D."/>
        </authorList>
    </citation>
    <scope>NUCLEOTIDE SEQUENCE [LARGE SCALE GENOMIC DNA]</scope>
    <source>
        <strain evidence="2">cv. CM334</strain>
    </source>
</reference>
<accession>A0A2G2ZWY0</accession>
<sequence>MTRKAPKQTGTHQKQLDILAPTYAVYELRYRACSMKCRYVFGDQIEFIKAVVKDGVNVDQEPSTESIEKTMVKSAFKILQMEGVDTSSSDLENVVPRVNDREMDLLEVLDATLMSLS</sequence>
<evidence type="ECO:0000313" key="1">
    <source>
        <dbReference type="EMBL" id="PHT86456.1"/>
    </source>
</evidence>
<proteinExistence type="predicted"/>
<dbReference type="AlphaFoldDB" id="A0A2G2ZWY0"/>
<dbReference type="EMBL" id="AYRZ02000003">
    <property type="protein sequence ID" value="PHT86456.1"/>
    <property type="molecule type" value="Genomic_DNA"/>
</dbReference>
<gene>
    <name evidence="1" type="ORF">T459_08562</name>
</gene>
<dbReference type="Proteomes" id="UP000222542">
    <property type="component" value="Unassembled WGS sequence"/>
</dbReference>
<organism evidence="1 2">
    <name type="scientific">Capsicum annuum</name>
    <name type="common">Capsicum pepper</name>
    <dbReference type="NCBI Taxonomy" id="4072"/>
    <lineage>
        <taxon>Eukaryota</taxon>
        <taxon>Viridiplantae</taxon>
        <taxon>Streptophyta</taxon>
        <taxon>Embryophyta</taxon>
        <taxon>Tracheophyta</taxon>
        <taxon>Spermatophyta</taxon>
        <taxon>Magnoliopsida</taxon>
        <taxon>eudicotyledons</taxon>
        <taxon>Gunneridae</taxon>
        <taxon>Pentapetalae</taxon>
        <taxon>asterids</taxon>
        <taxon>lamiids</taxon>
        <taxon>Solanales</taxon>
        <taxon>Solanaceae</taxon>
        <taxon>Solanoideae</taxon>
        <taxon>Capsiceae</taxon>
        <taxon>Capsicum</taxon>
    </lineage>
</organism>
<protein>
    <submittedName>
        <fullName evidence="1">Uncharacterized protein</fullName>
    </submittedName>
</protein>
<keyword evidence="2" id="KW-1185">Reference proteome</keyword>